<evidence type="ECO:0000256" key="1">
    <source>
        <dbReference type="SAM" id="MobiDB-lite"/>
    </source>
</evidence>
<evidence type="ECO:0000313" key="3">
    <source>
        <dbReference type="Proteomes" id="UP001195483"/>
    </source>
</evidence>
<feature type="region of interest" description="Disordered" evidence="1">
    <location>
        <begin position="135"/>
        <end position="159"/>
    </location>
</feature>
<name>A0AAE0SID9_9BIVA</name>
<reference evidence="2" key="1">
    <citation type="journal article" date="2021" name="Genome Biol. Evol.">
        <title>A High-Quality Reference Genome for a Parasitic Bivalve with Doubly Uniparental Inheritance (Bivalvia: Unionida).</title>
        <authorList>
            <person name="Smith C.H."/>
        </authorList>
    </citation>
    <scope>NUCLEOTIDE SEQUENCE</scope>
    <source>
        <strain evidence="2">CHS0354</strain>
    </source>
</reference>
<reference evidence="2" key="2">
    <citation type="journal article" date="2021" name="Genome Biol. Evol.">
        <title>Developing a high-quality reference genome for a parasitic bivalve with doubly uniparental inheritance (Bivalvia: Unionida).</title>
        <authorList>
            <person name="Smith C.H."/>
        </authorList>
    </citation>
    <scope>NUCLEOTIDE SEQUENCE</scope>
    <source>
        <strain evidence="2">CHS0354</strain>
        <tissue evidence="2">Mantle</tissue>
    </source>
</reference>
<sequence>MCSDVYMRSFATNLWWFSETNTCAAVSSEFFAIADIFSAAAVANATELTGEFQKPITFARNAANNTGFSARSIFNDSGHKICINFPLSVIFGVCSDICTVFRGVTTSWRISTNQGSEFPKHVFVVFNRCSSTPDNIQSDNSSSVSSSDADGSYAEVARC</sequence>
<comment type="caution">
    <text evidence="2">The sequence shown here is derived from an EMBL/GenBank/DDBJ whole genome shotgun (WGS) entry which is preliminary data.</text>
</comment>
<accession>A0AAE0SID9</accession>
<protein>
    <submittedName>
        <fullName evidence="2">Uncharacterized protein</fullName>
    </submittedName>
</protein>
<feature type="compositionally biased region" description="Low complexity" evidence="1">
    <location>
        <begin position="138"/>
        <end position="152"/>
    </location>
</feature>
<dbReference type="AlphaFoldDB" id="A0AAE0SID9"/>
<reference evidence="2" key="3">
    <citation type="submission" date="2023-05" db="EMBL/GenBank/DDBJ databases">
        <authorList>
            <person name="Smith C.H."/>
        </authorList>
    </citation>
    <scope>NUCLEOTIDE SEQUENCE</scope>
    <source>
        <strain evidence="2">CHS0354</strain>
        <tissue evidence="2">Mantle</tissue>
    </source>
</reference>
<evidence type="ECO:0000313" key="2">
    <source>
        <dbReference type="EMBL" id="KAK3592551.1"/>
    </source>
</evidence>
<keyword evidence="3" id="KW-1185">Reference proteome</keyword>
<dbReference type="Proteomes" id="UP001195483">
    <property type="component" value="Unassembled WGS sequence"/>
</dbReference>
<dbReference type="EMBL" id="JAEAOA010000395">
    <property type="protein sequence ID" value="KAK3592551.1"/>
    <property type="molecule type" value="Genomic_DNA"/>
</dbReference>
<gene>
    <name evidence="2" type="ORF">CHS0354_005612</name>
</gene>
<organism evidence="2 3">
    <name type="scientific">Potamilus streckersoni</name>
    <dbReference type="NCBI Taxonomy" id="2493646"/>
    <lineage>
        <taxon>Eukaryota</taxon>
        <taxon>Metazoa</taxon>
        <taxon>Spiralia</taxon>
        <taxon>Lophotrochozoa</taxon>
        <taxon>Mollusca</taxon>
        <taxon>Bivalvia</taxon>
        <taxon>Autobranchia</taxon>
        <taxon>Heteroconchia</taxon>
        <taxon>Palaeoheterodonta</taxon>
        <taxon>Unionida</taxon>
        <taxon>Unionoidea</taxon>
        <taxon>Unionidae</taxon>
        <taxon>Ambleminae</taxon>
        <taxon>Lampsilini</taxon>
        <taxon>Potamilus</taxon>
    </lineage>
</organism>
<proteinExistence type="predicted"/>